<dbReference type="SUPFAM" id="SSF81631">
    <property type="entry name" value="PAP/OAS1 substrate-binding domain"/>
    <property type="match status" value="1"/>
</dbReference>
<comment type="caution">
    <text evidence="10">The sequence shown here is derived from an EMBL/GenBank/DDBJ whole genome shotgun (WGS) entry which is preliminary data.</text>
</comment>
<keyword evidence="4" id="KW-0808">Transferase</keyword>
<dbReference type="SUPFAM" id="SSF81301">
    <property type="entry name" value="Nucleotidyltransferase"/>
    <property type="match status" value="1"/>
</dbReference>
<dbReference type="Gene3D" id="3.30.460.10">
    <property type="entry name" value="Beta Polymerase, domain 2"/>
    <property type="match status" value="1"/>
</dbReference>
<protein>
    <recommendedName>
        <fullName evidence="3">polynucleotide adenylyltransferase</fullName>
        <ecNumber evidence="3">2.7.7.19</ecNumber>
    </recommendedName>
</protein>
<dbReference type="InParanoid" id="A0A6L2PHW8"/>
<evidence type="ECO:0000256" key="7">
    <source>
        <dbReference type="SAM" id="MobiDB-lite"/>
    </source>
</evidence>
<dbReference type="GO" id="GO:1990817">
    <property type="term" value="F:poly(A) RNA polymerase activity"/>
    <property type="evidence" value="ECO:0007669"/>
    <property type="project" value="UniProtKB-EC"/>
</dbReference>
<evidence type="ECO:0000313" key="10">
    <source>
        <dbReference type="EMBL" id="GFG30038.1"/>
    </source>
</evidence>
<dbReference type="PANTHER" id="PTHR23092:SF15">
    <property type="entry name" value="INACTIVE NON-CANONICAL POLY(A) RNA POLYMERASE PROTEIN TRF4-2-RELATED"/>
    <property type="match status" value="1"/>
</dbReference>
<name>A0A6L2PHW8_COPFO</name>
<dbReference type="InterPro" id="IPR002058">
    <property type="entry name" value="PAP_assoc"/>
</dbReference>
<keyword evidence="11" id="KW-1185">Reference proteome</keyword>
<dbReference type="Proteomes" id="UP000502823">
    <property type="component" value="Unassembled WGS sequence"/>
</dbReference>
<feature type="region of interest" description="Disordered" evidence="7">
    <location>
        <begin position="437"/>
        <end position="473"/>
    </location>
</feature>
<accession>A0A6L2PHW8</accession>
<comment type="similarity">
    <text evidence="2">Belongs to the DNA polymerase type-B-like family.</text>
</comment>
<gene>
    <name evidence="10" type="ORF">Cfor_12336</name>
</gene>
<dbReference type="InterPro" id="IPR054708">
    <property type="entry name" value="MTPAP-like_central"/>
</dbReference>
<feature type="domain" description="PAP-associated" evidence="8">
    <location>
        <begin position="307"/>
        <end position="367"/>
    </location>
</feature>
<evidence type="ECO:0000259" key="8">
    <source>
        <dbReference type="Pfam" id="PF03828"/>
    </source>
</evidence>
<dbReference type="EMBL" id="BLKM01000193">
    <property type="protein sequence ID" value="GFG30038.1"/>
    <property type="molecule type" value="Genomic_DNA"/>
</dbReference>
<evidence type="ECO:0000256" key="4">
    <source>
        <dbReference type="ARBA" id="ARBA00022679"/>
    </source>
</evidence>
<dbReference type="GO" id="GO:0005730">
    <property type="term" value="C:nucleolus"/>
    <property type="evidence" value="ECO:0007669"/>
    <property type="project" value="TreeGrafter"/>
</dbReference>
<dbReference type="GO" id="GO:0003729">
    <property type="term" value="F:mRNA binding"/>
    <property type="evidence" value="ECO:0007669"/>
    <property type="project" value="TreeGrafter"/>
</dbReference>
<organism evidence="10 11">
    <name type="scientific">Coptotermes formosanus</name>
    <name type="common">Formosan subterranean termite</name>
    <dbReference type="NCBI Taxonomy" id="36987"/>
    <lineage>
        <taxon>Eukaryota</taxon>
        <taxon>Metazoa</taxon>
        <taxon>Ecdysozoa</taxon>
        <taxon>Arthropoda</taxon>
        <taxon>Hexapoda</taxon>
        <taxon>Insecta</taxon>
        <taxon>Pterygota</taxon>
        <taxon>Neoptera</taxon>
        <taxon>Polyneoptera</taxon>
        <taxon>Dictyoptera</taxon>
        <taxon>Blattodea</taxon>
        <taxon>Blattoidea</taxon>
        <taxon>Termitoidae</taxon>
        <taxon>Rhinotermitidae</taxon>
        <taxon>Coptotermes</taxon>
    </lineage>
</organism>
<dbReference type="FunFam" id="1.10.1410.10:FF:000003">
    <property type="entry name" value="non-canonical poly(A) RNA polymerase PAPD7"/>
    <property type="match status" value="1"/>
</dbReference>
<keyword evidence="5" id="KW-0479">Metal-binding</keyword>
<dbReference type="CDD" id="cd05402">
    <property type="entry name" value="NT_PAP_TUTase"/>
    <property type="match status" value="1"/>
</dbReference>
<proteinExistence type="inferred from homology"/>
<dbReference type="FunCoup" id="A0A6L2PHW8">
    <property type="interactions" value="160"/>
</dbReference>
<dbReference type="OrthoDB" id="273917at2759"/>
<dbReference type="GO" id="GO:0031123">
    <property type="term" value="P:RNA 3'-end processing"/>
    <property type="evidence" value="ECO:0007669"/>
    <property type="project" value="TreeGrafter"/>
</dbReference>
<reference evidence="11" key="1">
    <citation type="submission" date="2020-01" db="EMBL/GenBank/DDBJ databases">
        <title>Draft genome sequence of the Termite Coptotermes fromosanus.</title>
        <authorList>
            <person name="Itakura S."/>
            <person name="Yosikawa Y."/>
            <person name="Umezawa K."/>
        </authorList>
    </citation>
    <scope>NUCLEOTIDE SEQUENCE [LARGE SCALE GENOMIC DNA]</scope>
</reference>
<dbReference type="FunFam" id="3.30.460.10:FF:000006">
    <property type="entry name" value="non-canonical poly(A) RNA polymerase PAPD5"/>
    <property type="match status" value="1"/>
</dbReference>
<dbReference type="InterPro" id="IPR045862">
    <property type="entry name" value="Trf4-like"/>
</dbReference>
<evidence type="ECO:0000259" key="9">
    <source>
        <dbReference type="Pfam" id="PF22600"/>
    </source>
</evidence>
<dbReference type="GO" id="GO:0043634">
    <property type="term" value="P:polyadenylation-dependent ncRNA catabolic process"/>
    <property type="evidence" value="ECO:0007669"/>
    <property type="project" value="TreeGrafter"/>
</dbReference>
<evidence type="ECO:0000256" key="5">
    <source>
        <dbReference type="ARBA" id="ARBA00022723"/>
    </source>
</evidence>
<dbReference type="EC" id="2.7.7.19" evidence="3"/>
<comment type="cofactor">
    <cofactor evidence="1">
        <name>Mn(2+)</name>
        <dbReference type="ChEBI" id="CHEBI:29035"/>
    </cofactor>
</comment>
<evidence type="ECO:0000256" key="6">
    <source>
        <dbReference type="ARBA" id="ARBA00022842"/>
    </source>
</evidence>
<evidence type="ECO:0000313" key="11">
    <source>
        <dbReference type="Proteomes" id="UP000502823"/>
    </source>
</evidence>
<dbReference type="AlphaFoldDB" id="A0A6L2PHW8"/>
<dbReference type="GO" id="GO:0046872">
    <property type="term" value="F:metal ion binding"/>
    <property type="evidence" value="ECO:0007669"/>
    <property type="project" value="UniProtKB-KW"/>
</dbReference>
<feature type="compositionally biased region" description="Low complexity" evidence="7">
    <location>
        <begin position="449"/>
        <end position="462"/>
    </location>
</feature>
<evidence type="ECO:0000256" key="2">
    <source>
        <dbReference type="ARBA" id="ARBA00008593"/>
    </source>
</evidence>
<dbReference type="PANTHER" id="PTHR23092">
    <property type="entry name" value="POLY(A) RNA POLYMERASE"/>
    <property type="match status" value="1"/>
</dbReference>
<dbReference type="InterPro" id="IPR043519">
    <property type="entry name" value="NT_sf"/>
</dbReference>
<keyword evidence="6" id="KW-0460">Magnesium</keyword>
<dbReference type="Gene3D" id="1.10.1410.10">
    <property type="match status" value="1"/>
</dbReference>
<dbReference type="Pfam" id="PF03828">
    <property type="entry name" value="PAP_assoc"/>
    <property type="match status" value="1"/>
</dbReference>
<evidence type="ECO:0000256" key="1">
    <source>
        <dbReference type="ARBA" id="ARBA00001936"/>
    </source>
</evidence>
<feature type="domain" description="Poly(A) RNA polymerase mitochondrial-like central palm" evidence="9">
    <location>
        <begin position="119"/>
        <end position="250"/>
    </location>
</feature>
<sequence length="473" mass="53630">MDPVIGWFQPEQEGPAKDLWSRIWETQKGVDNMNVVDINTNLAIKAHDYIPIDSTTYSDDQLNRVTANSNFYFNRKCRKRENRASTFAMNHNRAALIGEHGGCPWKNPNKTYGRGVIGLHEEIEDFYNYMCPTVEEHELRVNVVRRIEKVVLSLWQDATVEIFGSFRTGLYLPTSDIDLVVIGSWETLPLRTLEQSLLEHGIAEPNTLKVLDKATVPIVKLTDKVSDVKVDISFNMRNGVKSAELIKDFKQRFPVLSKLVLVLKQFLLQRDLNEVFTGGISSYSLILMTISFLQLHPRQNAFCPGANLGVLLIEFFELYGRNFNYMKTGIRVKDGGTYISKDEVLRGMIDGHRPSLLCIEDPLTPGNDIGRSSYGALQVKQTFEYAYIVLTQAVNPLNTLMYDANKYSILGRIIRVTDEVIDYRAWIRETFRVPSYSSSVTHQDEDDSLSSYSGSEASSLESPTGSDTVRVSH</sequence>
<dbReference type="Pfam" id="PF22600">
    <property type="entry name" value="MTPAP-like_central"/>
    <property type="match status" value="1"/>
</dbReference>
<evidence type="ECO:0000256" key="3">
    <source>
        <dbReference type="ARBA" id="ARBA00012388"/>
    </source>
</evidence>
<feature type="compositionally biased region" description="Polar residues" evidence="7">
    <location>
        <begin position="463"/>
        <end position="473"/>
    </location>
</feature>
<dbReference type="GO" id="GO:0031499">
    <property type="term" value="C:TRAMP complex"/>
    <property type="evidence" value="ECO:0007669"/>
    <property type="project" value="TreeGrafter"/>
</dbReference>